<accession>A0ABN6Z0X4</accession>
<proteinExistence type="predicted"/>
<reference evidence="3 4" key="1">
    <citation type="submission" date="2023-04" db="EMBL/GenBank/DDBJ databases">
        <title>Draft genome sequence of acteroides sedimenti strain YN3PY1.</title>
        <authorList>
            <person name="Yoshida N."/>
        </authorList>
    </citation>
    <scope>NUCLEOTIDE SEQUENCE [LARGE SCALE GENOMIC DNA]</scope>
    <source>
        <strain evidence="3 4">YN3PY1</strain>
    </source>
</reference>
<dbReference type="InterPro" id="IPR011650">
    <property type="entry name" value="Peptidase_M20_dimer"/>
</dbReference>
<dbReference type="PANTHER" id="PTHR43501:SF1">
    <property type="entry name" value="CYTOSOL NON-SPECIFIC DIPEPTIDASE"/>
    <property type="match status" value="1"/>
</dbReference>
<dbReference type="EMBL" id="AP028055">
    <property type="protein sequence ID" value="BEG98253.1"/>
    <property type="molecule type" value="Genomic_DNA"/>
</dbReference>
<dbReference type="CDD" id="cd03890">
    <property type="entry name" value="M20_pepD"/>
    <property type="match status" value="1"/>
</dbReference>
<dbReference type="InterPro" id="IPR002933">
    <property type="entry name" value="Peptidase_M20"/>
</dbReference>
<evidence type="ECO:0000313" key="4">
    <source>
        <dbReference type="Proteomes" id="UP001496674"/>
    </source>
</evidence>
<evidence type="ECO:0000256" key="1">
    <source>
        <dbReference type="ARBA" id="ARBA00022801"/>
    </source>
</evidence>
<dbReference type="SUPFAM" id="SSF53187">
    <property type="entry name" value="Zn-dependent exopeptidases"/>
    <property type="match status" value="1"/>
</dbReference>
<name>A0ABN6Z0X4_9BACE</name>
<dbReference type="PANTHER" id="PTHR43501">
    <property type="entry name" value="CYTOSOL NON-SPECIFIC DIPEPTIDASE"/>
    <property type="match status" value="1"/>
</dbReference>
<protein>
    <submittedName>
        <fullName evidence="3">Aminoacyl-histidine dipeptidase</fullName>
    </submittedName>
</protein>
<dbReference type="Pfam" id="PF07687">
    <property type="entry name" value="M20_dimer"/>
    <property type="match status" value="1"/>
</dbReference>
<evidence type="ECO:0000313" key="3">
    <source>
        <dbReference type="EMBL" id="BEG98253.1"/>
    </source>
</evidence>
<dbReference type="PRINTS" id="PR00934">
    <property type="entry name" value="XHISDIPTASE"/>
</dbReference>
<keyword evidence="1" id="KW-0378">Hydrolase</keyword>
<dbReference type="Proteomes" id="UP001496674">
    <property type="component" value="Chromosome"/>
</dbReference>
<dbReference type="NCBIfam" id="TIGR01893">
    <property type="entry name" value="aa-his-dipept"/>
    <property type="match status" value="1"/>
</dbReference>
<keyword evidence="4" id="KW-1185">Reference proteome</keyword>
<sequence>MKILSINIHKHMNKTELKPVEVFHFFEEICKVPRPSKKEEKIIQYLIAFANKYKLESKIDEAGNILIKKPATKGKEHLHTVVLQSHIDMVCEKNSDVDHDFMNDPIQTIVDGEWLKAKGTTLGADNGIGVATQLAVLSSDEIEHGPLECLFTVDEETGLTGAFALKEGFISGDILINLDSEDEGELFIGCAGGANTLAEYTYQPISAPKDYFYFRVDIKGLSGGHSGDDINKNRANANKQLVRFLSILADKYDLYLCEINGGNLHNAIPREAYAVCAVPMAYKEPIRIDLNVFASEVEAEYAVTEPNMKWVLQSESPVSVAIDRETTTRLIKSLYAVFNGVFAMSQEIPGFVETSSNLASIKMSDNNIIRVVTSQRSSTLSSRKDVSAAVKAAFELGGAKVNVGDGYPGWKPNPASPILKVAQETYIRLFGVEPKVKAIHAGLECGLFLEKYPSLDMVSFGPTLRGVHSPDERMLIPTVDKFWRHLLEVLVNIPAKK</sequence>
<dbReference type="Gene3D" id="3.40.630.10">
    <property type="entry name" value="Zn peptidases"/>
    <property type="match status" value="2"/>
</dbReference>
<gene>
    <name evidence="3" type="ORF">BSYN_05180</name>
</gene>
<evidence type="ECO:0000259" key="2">
    <source>
        <dbReference type="Pfam" id="PF07687"/>
    </source>
</evidence>
<dbReference type="Pfam" id="PF01546">
    <property type="entry name" value="Peptidase_M20"/>
    <property type="match status" value="1"/>
</dbReference>
<dbReference type="InterPro" id="IPR001160">
    <property type="entry name" value="Peptidase_M20C"/>
</dbReference>
<feature type="domain" description="Peptidase M20 dimerisation" evidence="2">
    <location>
        <begin position="219"/>
        <end position="286"/>
    </location>
</feature>
<dbReference type="PIRSF" id="PIRSF016599">
    <property type="entry name" value="Xaa-His_dipept"/>
    <property type="match status" value="1"/>
</dbReference>
<organism evidence="3 4">
    <name type="scientific">Bacteroides sedimenti</name>
    <dbReference type="NCBI Taxonomy" id="2136147"/>
    <lineage>
        <taxon>Bacteria</taxon>
        <taxon>Pseudomonadati</taxon>
        <taxon>Bacteroidota</taxon>
        <taxon>Bacteroidia</taxon>
        <taxon>Bacteroidales</taxon>
        <taxon>Bacteroidaceae</taxon>
        <taxon>Bacteroides</taxon>
    </lineage>
</organism>